<dbReference type="Gene3D" id="1.10.510.10">
    <property type="entry name" value="Transferase(Phosphotransferase) domain 1"/>
    <property type="match status" value="2"/>
</dbReference>
<dbReference type="InterPro" id="IPR017441">
    <property type="entry name" value="Protein_kinase_ATP_BS"/>
</dbReference>
<sequence>MIDSDTIPTTITGTEIKDNQVGTRKGGGVNVAEATVQERSASQNRGPPSRRAELEPETQGMMYYSTPDEEWDHENKERYSPGGFHPIVPGDRLGYRGKYKVVNKLGWGYGSTVWLCRDWESDSWRAVKVLQANDSSEENNELKIFKLLEHVDREELERNHVGLPESYFWQDGPNGRHLCFVSKLVVAMDLDPPAGYGLHSPTLLTDLCYQLAVALKFLHSKGICHGDIRMQNIGIRLGDAVDKLGPRELERRTGEPLIHSEVKRLSGRPAYPHAPDDIYCSGSLTHLDSKYQTGNLVLIDFGLSYEIAGLPQEQMSYRSNAAPELLFKRSPRGPATDIWALACVFVKLRTPYCLVSVFDTWVRVLQKMEWRWGPLPEIYRTDVAAKMLEFDEYSVDEKRDTAWKSGDPLSIPITLEAYQQTKNDSSNATARTIHHFLDMAQQAFKYQLTEEHIPWEFNFYDGDSDEYNSDESDSDVNSKKRKAARSPVESAHDEITKRRRSTVSSETHGDKSTVSEVTDNAGLESNSDTAVTRKGLRADIQRAIDKGRSYKRGEFPNSSNPCICDWDDARGGRCIRVKDTCTAEQHWYGDPDLLVVWQMSKNEQKVFADLLESIFKYEPKDRLTIEQVLGHRWFKQRKEAHKE</sequence>
<feature type="domain" description="Protein kinase" evidence="8">
    <location>
        <begin position="99"/>
        <end position="634"/>
    </location>
</feature>
<gene>
    <name evidence="9" type="ORF">PG999_005060</name>
</gene>
<evidence type="ECO:0000256" key="5">
    <source>
        <dbReference type="ARBA" id="ARBA00022840"/>
    </source>
</evidence>
<dbReference type="InterPro" id="IPR051175">
    <property type="entry name" value="CLK_kinases"/>
</dbReference>
<feature type="binding site" evidence="6">
    <location>
        <position position="128"/>
    </location>
    <ligand>
        <name>ATP</name>
        <dbReference type="ChEBI" id="CHEBI:30616"/>
    </ligand>
</feature>
<evidence type="ECO:0000256" key="1">
    <source>
        <dbReference type="ARBA" id="ARBA00022527"/>
    </source>
</evidence>
<evidence type="ECO:0000256" key="6">
    <source>
        <dbReference type="PROSITE-ProRule" id="PRU10141"/>
    </source>
</evidence>
<feature type="compositionally biased region" description="Polar residues" evidence="7">
    <location>
        <begin position="37"/>
        <end position="46"/>
    </location>
</feature>
<dbReference type="GO" id="GO:0004674">
    <property type="term" value="F:protein serine/threonine kinase activity"/>
    <property type="evidence" value="ECO:0007669"/>
    <property type="project" value="UniProtKB-KW"/>
</dbReference>
<evidence type="ECO:0000313" key="10">
    <source>
        <dbReference type="Proteomes" id="UP001392437"/>
    </source>
</evidence>
<dbReference type="Gene3D" id="3.30.200.20">
    <property type="entry name" value="Phosphorylase Kinase, domain 1"/>
    <property type="match status" value="1"/>
</dbReference>
<evidence type="ECO:0000256" key="3">
    <source>
        <dbReference type="ARBA" id="ARBA00022741"/>
    </source>
</evidence>
<evidence type="ECO:0000259" key="8">
    <source>
        <dbReference type="PROSITE" id="PS50011"/>
    </source>
</evidence>
<keyword evidence="1" id="KW-0723">Serine/threonine-protein kinase</keyword>
<keyword evidence="3 6" id="KW-0547">Nucleotide-binding</keyword>
<dbReference type="Pfam" id="PF00069">
    <property type="entry name" value="Pkinase"/>
    <property type="match status" value="1"/>
</dbReference>
<dbReference type="GO" id="GO:0005524">
    <property type="term" value="F:ATP binding"/>
    <property type="evidence" value="ECO:0007669"/>
    <property type="project" value="UniProtKB-UniRule"/>
</dbReference>
<dbReference type="SMART" id="SM00220">
    <property type="entry name" value="S_TKc"/>
    <property type="match status" value="1"/>
</dbReference>
<dbReference type="PROSITE" id="PS50011">
    <property type="entry name" value="PROTEIN_KINASE_DOM"/>
    <property type="match status" value="1"/>
</dbReference>
<dbReference type="SUPFAM" id="SSF56112">
    <property type="entry name" value="Protein kinase-like (PK-like)"/>
    <property type="match status" value="1"/>
</dbReference>
<dbReference type="GO" id="GO:0005634">
    <property type="term" value="C:nucleus"/>
    <property type="evidence" value="ECO:0007669"/>
    <property type="project" value="TreeGrafter"/>
</dbReference>
<evidence type="ECO:0000313" key="9">
    <source>
        <dbReference type="EMBL" id="KAK8120940.1"/>
    </source>
</evidence>
<name>A0AAW0R0Z7_9PEZI</name>
<dbReference type="AlphaFoldDB" id="A0AAW0R0Z7"/>
<proteinExistence type="predicted"/>
<keyword evidence="5 6" id="KW-0067">ATP-binding</keyword>
<protein>
    <recommendedName>
        <fullName evidence="8">Protein kinase domain-containing protein</fullName>
    </recommendedName>
</protein>
<dbReference type="PROSITE" id="PS00107">
    <property type="entry name" value="PROTEIN_KINASE_ATP"/>
    <property type="match status" value="1"/>
</dbReference>
<evidence type="ECO:0000256" key="2">
    <source>
        <dbReference type="ARBA" id="ARBA00022679"/>
    </source>
</evidence>
<accession>A0AAW0R0Z7</accession>
<keyword evidence="10" id="KW-1185">Reference proteome</keyword>
<dbReference type="EMBL" id="JAQQWP010000004">
    <property type="protein sequence ID" value="KAK8120940.1"/>
    <property type="molecule type" value="Genomic_DNA"/>
</dbReference>
<comment type="caution">
    <text evidence="9">The sequence shown here is derived from an EMBL/GenBank/DDBJ whole genome shotgun (WGS) entry which is preliminary data.</text>
</comment>
<feature type="region of interest" description="Disordered" evidence="7">
    <location>
        <begin position="466"/>
        <end position="530"/>
    </location>
</feature>
<evidence type="ECO:0000256" key="4">
    <source>
        <dbReference type="ARBA" id="ARBA00022777"/>
    </source>
</evidence>
<keyword evidence="2" id="KW-0808">Transferase</keyword>
<feature type="compositionally biased region" description="Polar residues" evidence="7">
    <location>
        <begin position="1"/>
        <end position="13"/>
    </location>
</feature>
<feature type="compositionally biased region" description="Polar residues" evidence="7">
    <location>
        <begin position="514"/>
        <end position="530"/>
    </location>
</feature>
<dbReference type="Proteomes" id="UP001392437">
    <property type="component" value="Unassembled WGS sequence"/>
</dbReference>
<dbReference type="InterPro" id="IPR000719">
    <property type="entry name" value="Prot_kinase_dom"/>
</dbReference>
<organism evidence="9 10">
    <name type="scientific">Apiospora kogelbergensis</name>
    <dbReference type="NCBI Taxonomy" id="1337665"/>
    <lineage>
        <taxon>Eukaryota</taxon>
        <taxon>Fungi</taxon>
        <taxon>Dikarya</taxon>
        <taxon>Ascomycota</taxon>
        <taxon>Pezizomycotina</taxon>
        <taxon>Sordariomycetes</taxon>
        <taxon>Xylariomycetidae</taxon>
        <taxon>Amphisphaeriales</taxon>
        <taxon>Apiosporaceae</taxon>
        <taxon>Apiospora</taxon>
    </lineage>
</organism>
<keyword evidence="4" id="KW-0418">Kinase</keyword>
<dbReference type="PANTHER" id="PTHR45646:SF11">
    <property type="entry name" value="SERINE_THREONINE-PROTEIN KINASE DOA"/>
    <property type="match status" value="1"/>
</dbReference>
<reference evidence="9 10" key="1">
    <citation type="submission" date="2023-01" db="EMBL/GenBank/DDBJ databases">
        <title>Analysis of 21 Apiospora genomes using comparative genomics revels a genus with tremendous synthesis potential of carbohydrate active enzymes and secondary metabolites.</title>
        <authorList>
            <person name="Sorensen T."/>
        </authorList>
    </citation>
    <scope>NUCLEOTIDE SEQUENCE [LARGE SCALE GENOMIC DNA]</scope>
    <source>
        <strain evidence="9 10">CBS 117206</strain>
    </source>
</reference>
<dbReference type="InterPro" id="IPR011009">
    <property type="entry name" value="Kinase-like_dom_sf"/>
</dbReference>
<dbReference type="PANTHER" id="PTHR45646">
    <property type="entry name" value="SERINE/THREONINE-PROTEIN KINASE DOA-RELATED"/>
    <property type="match status" value="1"/>
</dbReference>
<feature type="region of interest" description="Disordered" evidence="7">
    <location>
        <begin position="1"/>
        <end position="59"/>
    </location>
</feature>
<evidence type="ECO:0000256" key="7">
    <source>
        <dbReference type="SAM" id="MobiDB-lite"/>
    </source>
</evidence>